<dbReference type="EMBL" id="JAVDXW010000001">
    <property type="protein sequence ID" value="MDR7300362.1"/>
    <property type="molecule type" value="Genomic_DNA"/>
</dbReference>
<accession>A0AAE3Z8L3</accession>
<reference evidence="3" key="1">
    <citation type="submission" date="2023-07" db="EMBL/GenBank/DDBJ databases">
        <title>Sequencing the genomes of 1000 actinobacteria strains.</title>
        <authorList>
            <person name="Klenk H.-P."/>
        </authorList>
    </citation>
    <scope>NUCLEOTIDE SEQUENCE</scope>
    <source>
        <strain evidence="3">DSM 45977</strain>
    </source>
</reference>
<feature type="domain" description="Transposase IS701-like DDE" evidence="2">
    <location>
        <begin position="7"/>
        <end position="107"/>
    </location>
</feature>
<evidence type="ECO:0000313" key="4">
    <source>
        <dbReference type="Proteomes" id="UP001180845"/>
    </source>
</evidence>
<gene>
    <name evidence="3" type="ORF">JOF55_000543</name>
</gene>
<dbReference type="PANTHER" id="PTHR33627:SF1">
    <property type="entry name" value="TRANSPOSASE"/>
    <property type="match status" value="1"/>
</dbReference>
<name>A0AAE3Z8L3_9ACTN</name>
<dbReference type="RefSeq" id="WP_310269007.1">
    <property type="nucleotide sequence ID" value="NZ_JAVDXW010000001.1"/>
</dbReference>
<dbReference type="PANTHER" id="PTHR33627">
    <property type="entry name" value="TRANSPOSASE"/>
    <property type="match status" value="1"/>
</dbReference>
<dbReference type="Proteomes" id="UP001180845">
    <property type="component" value="Unassembled WGS sequence"/>
</dbReference>
<dbReference type="InterPro" id="IPR038721">
    <property type="entry name" value="IS701-like_DDE_dom"/>
</dbReference>
<feature type="region of interest" description="Disordered" evidence="1">
    <location>
        <begin position="103"/>
        <end position="139"/>
    </location>
</feature>
<dbReference type="InterPro" id="IPR039365">
    <property type="entry name" value="IS701-like"/>
</dbReference>
<protein>
    <submittedName>
        <fullName evidence="3">SRSO17 transposase</fullName>
    </submittedName>
</protein>
<evidence type="ECO:0000313" key="3">
    <source>
        <dbReference type="EMBL" id="MDR7300362.1"/>
    </source>
</evidence>
<comment type="caution">
    <text evidence="3">The sequence shown here is derived from an EMBL/GenBank/DDBJ whole genome shotgun (WGS) entry which is preliminary data.</text>
</comment>
<dbReference type="AlphaFoldDB" id="A0AAE3Z8L3"/>
<evidence type="ECO:0000259" key="2">
    <source>
        <dbReference type="Pfam" id="PF13546"/>
    </source>
</evidence>
<feature type="compositionally biased region" description="Polar residues" evidence="1">
    <location>
        <begin position="103"/>
        <end position="119"/>
    </location>
</feature>
<proteinExistence type="predicted"/>
<dbReference type="Pfam" id="PF13546">
    <property type="entry name" value="DDE_5"/>
    <property type="match status" value="1"/>
</dbReference>
<keyword evidence="4" id="KW-1185">Reference proteome</keyword>
<organism evidence="3 4">
    <name type="scientific">Haloactinomyces albus</name>
    <dbReference type="NCBI Taxonomy" id="1352928"/>
    <lineage>
        <taxon>Bacteria</taxon>
        <taxon>Bacillati</taxon>
        <taxon>Actinomycetota</taxon>
        <taxon>Actinomycetes</taxon>
        <taxon>Actinopolysporales</taxon>
        <taxon>Actinopolysporaceae</taxon>
        <taxon>Haloactinomyces</taxon>
    </lineage>
</organism>
<evidence type="ECO:0000256" key="1">
    <source>
        <dbReference type="SAM" id="MobiDB-lite"/>
    </source>
</evidence>
<sequence length="139" mass="15239">MAEDDLRSVGVQRQHSSTADHIENCQAAAFATYAGSAEHALIDRELYLPEQAWCADPARCESAGIPYAHEFATKPELARQMITRPQQAGLPLSRVTADELYGQSPTCATGQRPGTSASAHQDCPRPRRHMSATEHSHER</sequence>